<proteinExistence type="inferred from homology"/>
<dbReference type="STRING" id="45235.A0A2K3Q3V4"/>
<keyword evidence="6" id="KW-0732">Signal</keyword>
<dbReference type="InterPro" id="IPR012951">
    <property type="entry name" value="BBE"/>
</dbReference>
<dbReference type="InterPro" id="IPR016169">
    <property type="entry name" value="FAD-bd_PCMH_sub2"/>
</dbReference>
<dbReference type="InterPro" id="IPR036318">
    <property type="entry name" value="FAD-bd_PCMH-like_sf"/>
</dbReference>
<dbReference type="Gene3D" id="3.30.465.10">
    <property type="match status" value="2"/>
</dbReference>
<name>A0A2K3Q3V4_9HYPO</name>
<dbReference type="OrthoDB" id="9983560at2759"/>
<dbReference type="Pfam" id="PF08031">
    <property type="entry name" value="BBE"/>
    <property type="match status" value="1"/>
</dbReference>
<feature type="chain" id="PRO_5014454387" evidence="6">
    <location>
        <begin position="32"/>
        <end position="580"/>
    </location>
</feature>
<dbReference type="InterPro" id="IPR006094">
    <property type="entry name" value="Oxid_FAD_bind_N"/>
</dbReference>
<dbReference type="PROSITE" id="PS51387">
    <property type="entry name" value="FAD_PCMH"/>
    <property type="match status" value="1"/>
</dbReference>
<gene>
    <name evidence="8" type="ORF">TCAP_07174</name>
</gene>
<sequence length="580" mass="60989">MIHSYSLIMSSHKRSLSLMLLTGQLVALAAAGPPYCLPGSPCYPSEASWSQFNATVGGRLIKTTPYGAPCYAATYNADECLSLAQNKGKLAFRDSLPAALMYTNWEQTADLSGCPVPDLPTDGSAPPPVNAICTLGGMSNYVVNATGVDDIVASVQWAATFNLRFRIKNTGHCYAGRSAGEGSFSVWTVHMNDAELVDDFVPKATSLAPQTVISAGPGVNVGGLYKFGSDNGVVTIGGFTQTVGASGGYILGGGTGPLGPKFGLGVDNVVQFEVVMADGSRHTVNEALKPDLFWALRGGGGAFAVVTRAYIKTYPAFKTVNTVSGQVVCQDNSSYGEMISVMVDLQVAARNANQTGIWETDPATRGLALVSFATFTGDAETVDQSLAVYHPITIVPGCQPFLATGQFNGSGSWLAAYNNVVPILDAGGTVGLNLFSTSRLISNDLINDPAGREKIKQFIITSPVPTIIQNAVGGATNQVSPDATAVNPGWRNVFAFMDGPIAGPWQGITATQNATLEALSTSQTATFGTAVYYNEQQPANVDWQDSQWGSNYPRLLSIKRKVDPNGVFSCRNCVGSEAGF</sequence>
<dbReference type="EMBL" id="NRSZ01001206">
    <property type="protein sequence ID" value="PNY22174.1"/>
    <property type="molecule type" value="Genomic_DNA"/>
</dbReference>
<dbReference type="AlphaFoldDB" id="A0A2K3Q3V4"/>
<evidence type="ECO:0000313" key="8">
    <source>
        <dbReference type="EMBL" id="PNY22174.1"/>
    </source>
</evidence>
<dbReference type="InterPro" id="IPR050416">
    <property type="entry name" value="FAD-linked_Oxidoreductase"/>
</dbReference>
<evidence type="ECO:0000256" key="6">
    <source>
        <dbReference type="SAM" id="SignalP"/>
    </source>
</evidence>
<dbReference type="Pfam" id="PF01565">
    <property type="entry name" value="FAD_binding_4"/>
    <property type="match status" value="1"/>
</dbReference>
<dbReference type="SUPFAM" id="SSF56176">
    <property type="entry name" value="FAD-binding/transporter-associated domain-like"/>
    <property type="match status" value="1"/>
</dbReference>
<feature type="signal peptide" evidence="6">
    <location>
        <begin position="1"/>
        <end position="31"/>
    </location>
</feature>
<comment type="similarity">
    <text evidence="2">Belongs to the oxygen-dependent FAD-linked oxidoreductase family.</text>
</comment>
<evidence type="ECO:0000256" key="3">
    <source>
        <dbReference type="ARBA" id="ARBA00022630"/>
    </source>
</evidence>
<accession>A0A2K3Q3V4</accession>
<keyword evidence="9" id="KW-1185">Reference proteome</keyword>
<organism evidence="8 9">
    <name type="scientific">Tolypocladium capitatum</name>
    <dbReference type="NCBI Taxonomy" id="45235"/>
    <lineage>
        <taxon>Eukaryota</taxon>
        <taxon>Fungi</taxon>
        <taxon>Dikarya</taxon>
        <taxon>Ascomycota</taxon>
        <taxon>Pezizomycotina</taxon>
        <taxon>Sordariomycetes</taxon>
        <taxon>Hypocreomycetidae</taxon>
        <taxon>Hypocreales</taxon>
        <taxon>Ophiocordycipitaceae</taxon>
        <taxon>Tolypocladium</taxon>
    </lineage>
</organism>
<dbReference type="GO" id="GO:0071949">
    <property type="term" value="F:FAD binding"/>
    <property type="evidence" value="ECO:0007669"/>
    <property type="project" value="InterPro"/>
</dbReference>
<comment type="caution">
    <text evidence="8">The sequence shown here is derived from an EMBL/GenBank/DDBJ whole genome shotgun (WGS) entry which is preliminary data.</text>
</comment>
<dbReference type="GO" id="GO:0016491">
    <property type="term" value="F:oxidoreductase activity"/>
    <property type="evidence" value="ECO:0007669"/>
    <property type="project" value="UniProtKB-KW"/>
</dbReference>
<keyword evidence="4" id="KW-0274">FAD</keyword>
<dbReference type="PANTHER" id="PTHR42973:SF39">
    <property type="entry name" value="FAD-BINDING PCMH-TYPE DOMAIN-CONTAINING PROTEIN"/>
    <property type="match status" value="1"/>
</dbReference>
<feature type="domain" description="FAD-binding PCMH-type" evidence="7">
    <location>
        <begin position="135"/>
        <end position="316"/>
    </location>
</feature>
<dbReference type="PANTHER" id="PTHR42973">
    <property type="entry name" value="BINDING OXIDOREDUCTASE, PUTATIVE (AFU_ORTHOLOGUE AFUA_1G17690)-RELATED"/>
    <property type="match status" value="1"/>
</dbReference>
<evidence type="ECO:0000256" key="4">
    <source>
        <dbReference type="ARBA" id="ARBA00022827"/>
    </source>
</evidence>
<evidence type="ECO:0000256" key="5">
    <source>
        <dbReference type="ARBA" id="ARBA00023002"/>
    </source>
</evidence>
<reference evidence="8 9" key="1">
    <citation type="submission" date="2017-08" db="EMBL/GenBank/DDBJ databases">
        <title>Harnessing the power of phylogenomics to disentangle the directionality and signatures of interkingdom host jumping in the parasitic fungal genus Tolypocladium.</title>
        <authorList>
            <person name="Quandt C.A."/>
            <person name="Patterson W."/>
            <person name="Spatafora J.W."/>
        </authorList>
    </citation>
    <scope>NUCLEOTIDE SEQUENCE [LARGE SCALE GENOMIC DNA]</scope>
    <source>
        <strain evidence="8 9">CBS 113982</strain>
    </source>
</reference>
<comment type="cofactor">
    <cofactor evidence="1">
        <name>FAD</name>
        <dbReference type="ChEBI" id="CHEBI:57692"/>
    </cofactor>
</comment>
<keyword evidence="3" id="KW-0285">Flavoprotein</keyword>
<dbReference type="InterPro" id="IPR016166">
    <property type="entry name" value="FAD-bd_PCMH"/>
</dbReference>
<dbReference type="Proteomes" id="UP000236621">
    <property type="component" value="Unassembled WGS sequence"/>
</dbReference>
<evidence type="ECO:0000256" key="2">
    <source>
        <dbReference type="ARBA" id="ARBA00005466"/>
    </source>
</evidence>
<evidence type="ECO:0000313" key="9">
    <source>
        <dbReference type="Proteomes" id="UP000236621"/>
    </source>
</evidence>
<evidence type="ECO:0000256" key="1">
    <source>
        <dbReference type="ARBA" id="ARBA00001974"/>
    </source>
</evidence>
<protein>
    <submittedName>
        <fullName evidence="8">FAD-binding domain-containing protein</fullName>
    </submittedName>
</protein>
<keyword evidence="5" id="KW-0560">Oxidoreductase</keyword>
<evidence type="ECO:0000259" key="7">
    <source>
        <dbReference type="PROSITE" id="PS51387"/>
    </source>
</evidence>